<dbReference type="GeneID" id="66872418"/>
<dbReference type="Proteomes" id="UP000036780">
    <property type="component" value="Unassembled WGS sequence"/>
</dbReference>
<reference evidence="11" key="1">
    <citation type="submission" date="2015-07" db="EMBL/GenBank/DDBJ databases">
        <title>Fjat-10053 dsm26.</title>
        <authorList>
            <person name="Liu B."/>
            <person name="Wang J."/>
            <person name="Zhu Y."/>
            <person name="Liu G."/>
            <person name="Chen Q."/>
            <person name="Chen Z."/>
            <person name="Lan J."/>
            <person name="Che J."/>
            <person name="Ge C."/>
            <person name="Shi H."/>
            <person name="Pan Z."/>
            <person name="Liu X."/>
        </authorList>
    </citation>
    <scope>NUCLEOTIDE SEQUENCE [LARGE SCALE GENOMIC DNA]</scope>
    <source>
        <strain evidence="11">DSM 26</strain>
    </source>
</reference>
<dbReference type="Pfam" id="PF12729">
    <property type="entry name" value="4HB_MCP_1"/>
    <property type="match status" value="1"/>
</dbReference>
<keyword evidence="2" id="KW-1003">Cell membrane</keyword>
<protein>
    <recommendedName>
        <fullName evidence="12">Chemotaxis protein</fullName>
    </recommendedName>
</protein>
<dbReference type="RefSeq" id="WP_076362031.1">
    <property type="nucleotide sequence ID" value="NZ_CP073011.1"/>
</dbReference>
<dbReference type="Pfam" id="PF00015">
    <property type="entry name" value="MCPsignal"/>
    <property type="match status" value="1"/>
</dbReference>
<dbReference type="AlphaFoldDB" id="A0A0L0QM20"/>
<sequence>MKRLMRFNRVKHKLFISYIIIVFVLIVVGAYSFYNAFKANQQVELMVSSKLEAVQLAERLRANISEQDALARGYLLYEEENLRRQYEDIQTKGNELLKALQNLVASKQVTELSNTLQDWHRAVDDSFNLYEADDKEEAINVMTTEAETLGSEKIEPLVQQVLDVETKKLENEKKKIVSEAQDAQTWIIVSTVGLILLVIVIASVTVKSVSKPLVRLSARMKDIAKGKVHMEPLSIHSKDEFGQMMETTNKISDNLNIILHKITVVSETVNNYGKSFSLSAKEVMEGAEQIATTMQELAAGSETQANRASDLAINMEAFTNKVSETNEQGKLIGQASQEILTMTEEGDQMMKSSSEQMSQIDLIVKDAVDKVKQLDEQSQEINHLVQAIKDIAEQTNLLSLNAAIEAARAGEHGKGFAVVADEVRKLAEQVSDSVSDITQIVTHIKQNSASVAGTLQNSYEEVEAGTSQILATQQTFSGITMFVSEMVQIIKNMATHLQEMKENSSQMNEAIQDIASVTEESSAGIEQTAASAQQSSGSMGEVVDQSKELFNLGNELNEIVDQFQLK</sequence>
<evidence type="ECO:0000256" key="1">
    <source>
        <dbReference type="ARBA" id="ARBA00004236"/>
    </source>
</evidence>
<organism evidence="10 11">
    <name type="scientific">Virgibacillus pantothenticus</name>
    <dbReference type="NCBI Taxonomy" id="1473"/>
    <lineage>
        <taxon>Bacteria</taxon>
        <taxon>Bacillati</taxon>
        <taxon>Bacillota</taxon>
        <taxon>Bacilli</taxon>
        <taxon>Bacillales</taxon>
        <taxon>Bacillaceae</taxon>
        <taxon>Virgibacillus</taxon>
    </lineage>
</organism>
<keyword evidence="3 7" id="KW-0472">Membrane</keyword>
<evidence type="ECO:0000256" key="7">
    <source>
        <dbReference type="SAM" id="Phobius"/>
    </source>
</evidence>
<feature type="transmembrane region" description="Helical" evidence="7">
    <location>
        <begin position="12"/>
        <end position="34"/>
    </location>
</feature>
<accession>A0A0L0QM20</accession>
<evidence type="ECO:0000256" key="5">
    <source>
        <dbReference type="ARBA" id="ARBA00029447"/>
    </source>
</evidence>
<dbReference type="InterPro" id="IPR004090">
    <property type="entry name" value="Chemotax_Me-accpt_rcpt"/>
</dbReference>
<dbReference type="InterPro" id="IPR004089">
    <property type="entry name" value="MCPsignal_dom"/>
</dbReference>
<dbReference type="Pfam" id="PF00672">
    <property type="entry name" value="HAMP"/>
    <property type="match status" value="1"/>
</dbReference>
<feature type="domain" description="Methyl-accepting transducer" evidence="8">
    <location>
        <begin position="279"/>
        <end position="529"/>
    </location>
</feature>
<dbReference type="GO" id="GO:0004888">
    <property type="term" value="F:transmembrane signaling receptor activity"/>
    <property type="evidence" value="ECO:0007669"/>
    <property type="project" value="InterPro"/>
</dbReference>
<evidence type="ECO:0000313" key="10">
    <source>
        <dbReference type="EMBL" id="KNE19323.1"/>
    </source>
</evidence>
<dbReference type="PATRIC" id="fig|1473.5.peg.1070"/>
<dbReference type="CDD" id="cd11386">
    <property type="entry name" value="MCP_signal"/>
    <property type="match status" value="1"/>
</dbReference>
<feature type="domain" description="HAMP" evidence="9">
    <location>
        <begin position="207"/>
        <end position="260"/>
    </location>
</feature>
<keyword evidence="11" id="KW-1185">Reference proteome</keyword>
<dbReference type="SMART" id="SM00283">
    <property type="entry name" value="MA"/>
    <property type="match status" value="1"/>
</dbReference>
<keyword evidence="4 6" id="KW-0807">Transducer</keyword>
<evidence type="ECO:0000256" key="6">
    <source>
        <dbReference type="PROSITE-ProRule" id="PRU00284"/>
    </source>
</evidence>
<proteinExistence type="inferred from homology"/>
<comment type="similarity">
    <text evidence="5">Belongs to the methyl-accepting chemotaxis (MCP) protein family.</text>
</comment>
<evidence type="ECO:0000256" key="2">
    <source>
        <dbReference type="ARBA" id="ARBA00022475"/>
    </source>
</evidence>
<dbReference type="GO" id="GO:0007165">
    <property type="term" value="P:signal transduction"/>
    <property type="evidence" value="ECO:0007669"/>
    <property type="project" value="UniProtKB-KW"/>
</dbReference>
<gene>
    <name evidence="10" type="ORF">AFK71_12495</name>
</gene>
<evidence type="ECO:0000259" key="9">
    <source>
        <dbReference type="PROSITE" id="PS50885"/>
    </source>
</evidence>
<dbReference type="OrthoDB" id="2168386at2"/>
<evidence type="ECO:0000259" key="8">
    <source>
        <dbReference type="PROSITE" id="PS50111"/>
    </source>
</evidence>
<name>A0A0L0QM20_VIRPA</name>
<dbReference type="PANTHER" id="PTHR32089:SF114">
    <property type="entry name" value="METHYL-ACCEPTING CHEMOTAXIS PROTEIN MCPB"/>
    <property type="match status" value="1"/>
</dbReference>
<dbReference type="PANTHER" id="PTHR32089">
    <property type="entry name" value="METHYL-ACCEPTING CHEMOTAXIS PROTEIN MCPB"/>
    <property type="match status" value="1"/>
</dbReference>
<evidence type="ECO:0000256" key="3">
    <source>
        <dbReference type="ARBA" id="ARBA00023136"/>
    </source>
</evidence>
<dbReference type="InterPro" id="IPR003660">
    <property type="entry name" value="HAMP_dom"/>
</dbReference>
<dbReference type="Gene3D" id="1.10.287.950">
    <property type="entry name" value="Methyl-accepting chemotaxis protein"/>
    <property type="match status" value="1"/>
</dbReference>
<dbReference type="PROSITE" id="PS50885">
    <property type="entry name" value="HAMP"/>
    <property type="match status" value="1"/>
</dbReference>
<keyword evidence="7" id="KW-0812">Transmembrane</keyword>
<feature type="transmembrane region" description="Helical" evidence="7">
    <location>
        <begin position="186"/>
        <end position="206"/>
    </location>
</feature>
<dbReference type="GO" id="GO:0005886">
    <property type="term" value="C:plasma membrane"/>
    <property type="evidence" value="ECO:0007669"/>
    <property type="project" value="UniProtKB-SubCell"/>
</dbReference>
<dbReference type="EMBL" id="LGTO01000007">
    <property type="protein sequence ID" value="KNE19323.1"/>
    <property type="molecule type" value="Genomic_DNA"/>
</dbReference>
<comment type="subcellular location">
    <subcellularLocation>
        <location evidence="1">Cell membrane</location>
    </subcellularLocation>
</comment>
<keyword evidence="7" id="KW-1133">Transmembrane helix</keyword>
<comment type="caution">
    <text evidence="10">The sequence shown here is derived from an EMBL/GenBank/DDBJ whole genome shotgun (WGS) entry which is preliminary data.</text>
</comment>
<dbReference type="Gene3D" id="6.10.340.10">
    <property type="match status" value="1"/>
</dbReference>
<evidence type="ECO:0008006" key="12">
    <source>
        <dbReference type="Google" id="ProtNLM"/>
    </source>
</evidence>
<evidence type="ECO:0000313" key="11">
    <source>
        <dbReference type="Proteomes" id="UP000036780"/>
    </source>
</evidence>
<dbReference type="SUPFAM" id="SSF58104">
    <property type="entry name" value="Methyl-accepting chemotaxis protein (MCP) signaling domain"/>
    <property type="match status" value="1"/>
</dbReference>
<dbReference type="InterPro" id="IPR024478">
    <property type="entry name" value="HlyB_4HB_MCP"/>
</dbReference>
<dbReference type="CDD" id="cd06225">
    <property type="entry name" value="HAMP"/>
    <property type="match status" value="1"/>
</dbReference>
<dbReference type="GO" id="GO:0006935">
    <property type="term" value="P:chemotaxis"/>
    <property type="evidence" value="ECO:0007669"/>
    <property type="project" value="InterPro"/>
</dbReference>
<evidence type="ECO:0000256" key="4">
    <source>
        <dbReference type="ARBA" id="ARBA00023224"/>
    </source>
</evidence>
<dbReference type="PRINTS" id="PR00260">
    <property type="entry name" value="CHEMTRNSDUCR"/>
</dbReference>
<dbReference type="PROSITE" id="PS50111">
    <property type="entry name" value="CHEMOTAXIS_TRANSDUC_2"/>
    <property type="match status" value="1"/>
</dbReference>